<dbReference type="RefSeq" id="XP_043008401.1">
    <property type="nucleotide sequence ID" value="XM_043153117.1"/>
</dbReference>
<dbReference type="InterPro" id="IPR059000">
    <property type="entry name" value="ATPase_P-type_domA"/>
</dbReference>
<feature type="transmembrane region" description="Helical" evidence="10">
    <location>
        <begin position="1009"/>
        <end position="1031"/>
    </location>
</feature>
<evidence type="ECO:0000256" key="10">
    <source>
        <dbReference type="RuleBase" id="RU362081"/>
    </source>
</evidence>
<dbReference type="InterPro" id="IPR027256">
    <property type="entry name" value="P-typ_ATPase_IB"/>
</dbReference>
<dbReference type="Pfam" id="PF00403">
    <property type="entry name" value="HMA"/>
    <property type="match status" value="1"/>
</dbReference>
<dbReference type="InterPro" id="IPR006121">
    <property type="entry name" value="HMA_dom"/>
</dbReference>
<dbReference type="PROSITE" id="PS50846">
    <property type="entry name" value="HMA_2"/>
    <property type="match status" value="2"/>
</dbReference>
<keyword evidence="6 10" id="KW-0067">ATP-binding</keyword>
<dbReference type="Proteomes" id="UP001049176">
    <property type="component" value="Chromosome 5"/>
</dbReference>
<feature type="transmembrane region" description="Helical" evidence="10">
    <location>
        <begin position="338"/>
        <end position="357"/>
    </location>
</feature>
<dbReference type="KEGG" id="more:E1B28_008323"/>
<dbReference type="InterPro" id="IPR036163">
    <property type="entry name" value="HMA_dom_sf"/>
</dbReference>
<sequence length="1068" mass="114933">MDPPASSAMVTVVHIGNLHCTSCVRALEETLTALFPPPQTVKVSDDFKSVSVHHSLELSTKAIQDAISNAGFDVIHPDSSRPRHPRQCASCQQQKSLTSEKASPSSQFKALFSVSGMTCAACRNSITRALEDVPGVSHAVVNLLDNSATVVLDREDLASQVKEAIEDGGFEAVLVELKPLPSSTSTTTTSSEAPQTVSRTVTLQILGMYSSKCPTRVMASLEKLGSSITVTKPLNDSSDPLLTLSYEPKPPMFTIRHIIDAIVSQSPEFTVKVYHPPTIEERSRNIRLREQRRLLIRLIATVIIAIPTFILGIVYMSLVKPHDPVKMYLMEPMWAGNVSRLEWALFIMATPAMFYGAELFHRKSIIEIHVLWKRGSTASFLERFTRFGSMPLLVSAGVSVAYFASIALLGLAAAQPPATNGNGDTTTYFDSVVFLTMFLLGGRYLEAYSKSRTADAINALASLRPAEALIVIPSSANTSSSSTFTLTPTLSSKEIDLEKADPDTSATLPYSAAPGWKVEKVPVDLLEVGDTVRVLHGSTPPADGTIVPGENGLFDESSLTGESRPVKKASGEHVFLGTINKGNVVHVSVVGVGGQTMLDKIMKVVREGQARRAPMEKIADLITGYFVPVITLLALLTWVIWLSLGLSGQLPADYLDAEIGGWPVWSLEFAIAVFVIACPCGIGLAAPTALLVGSGLAAKHGILARGGGEAFQEASRINTIVFDKTGTLTAGELEVTDEVFCARDTWGDDNVILSLVRDMESNSSHPLATALHKYCSKKISNSNPNPSGLGGSGSFEETAGRGLKADFAEPRCTMIIGNEAWMKDHGVTISEELLVQVDRWNTEAKSTVFVAVTVVGTEVEFRLAVIFAIADTIREEAFALVAWFKRRGITPWMLSGDRLKTALAVAKQVGISPENVIAEVLPQEKGERIEWLQRGGPSEKESRRIVAMVGDGINDSVALSLADVGIAIGSGSDVAVSSASFILLNPDLRGLVTLVDLSQTVIRRVKFNFAWALFYNMAALPIAAGVIYPAGHVRLDPVWAALAMCLSSVSVVCSSLLLRLYRAPKNKC</sequence>
<evidence type="ECO:0000256" key="9">
    <source>
        <dbReference type="ARBA" id="ARBA00023136"/>
    </source>
</evidence>
<dbReference type="GO" id="GO:0005524">
    <property type="term" value="F:ATP binding"/>
    <property type="evidence" value="ECO:0007669"/>
    <property type="project" value="UniProtKB-UniRule"/>
</dbReference>
<evidence type="ECO:0000259" key="11">
    <source>
        <dbReference type="PROSITE" id="PS50846"/>
    </source>
</evidence>
<feature type="domain" description="HMA" evidence="11">
    <location>
        <begin position="108"/>
        <end position="173"/>
    </location>
</feature>
<dbReference type="NCBIfam" id="TIGR01525">
    <property type="entry name" value="ATPase-IB_hvy"/>
    <property type="match status" value="1"/>
</dbReference>
<dbReference type="NCBIfam" id="TIGR01494">
    <property type="entry name" value="ATPase_P-type"/>
    <property type="match status" value="2"/>
</dbReference>
<dbReference type="SUPFAM" id="SSF56784">
    <property type="entry name" value="HAD-like"/>
    <property type="match status" value="1"/>
</dbReference>
<dbReference type="Gene3D" id="3.40.50.1000">
    <property type="entry name" value="HAD superfamily/HAD-like"/>
    <property type="match status" value="1"/>
</dbReference>
<evidence type="ECO:0000256" key="1">
    <source>
        <dbReference type="ARBA" id="ARBA00004141"/>
    </source>
</evidence>
<reference evidence="12" key="1">
    <citation type="journal article" date="2021" name="Genome Biol. Evol.">
        <title>The assembled and annotated genome of the fairy-ring fungus Marasmius oreades.</title>
        <authorList>
            <person name="Hiltunen M."/>
            <person name="Ament-Velasquez S.L."/>
            <person name="Johannesson H."/>
        </authorList>
    </citation>
    <scope>NUCLEOTIDE SEQUENCE</scope>
    <source>
        <strain evidence="12">03SP1</strain>
    </source>
</reference>
<feature type="transmembrane region" description="Helical" evidence="10">
    <location>
        <begin position="426"/>
        <end position="445"/>
    </location>
</feature>
<evidence type="ECO:0000256" key="3">
    <source>
        <dbReference type="ARBA" id="ARBA00022692"/>
    </source>
</evidence>
<dbReference type="InterPro" id="IPR017969">
    <property type="entry name" value="Heavy-metal-associated_CS"/>
</dbReference>
<evidence type="ECO:0000256" key="8">
    <source>
        <dbReference type="ARBA" id="ARBA00022989"/>
    </source>
</evidence>
<comment type="caution">
    <text evidence="12">The sequence shown here is derived from an EMBL/GenBank/DDBJ whole genome shotgun (WGS) entry which is preliminary data.</text>
</comment>
<name>A0A9P7RY74_9AGAR</name>
<dbReference type="OrthoDB" id="432719at2759"/>
<dbReference type="InterPro" id="IPR023214">
    <property type="entry name" value="HAD_sf"/>
</dbReference>
<evidence type="ECO:0000256" key="2">
    <source>
        <dbReference type="ARBA" id="ARBA00006024"/>
    </source>
</evidence>
<dbReference type="Pfam" id="PF00702">
    <property type="entry name" value="Hydrolase"/>
    <property type="match status" value="1"/>
</dbReference>
<dbReference type="CDD" id="cd00371">
    <property type="entry name" value="HMA"/>
    <property type="match status" value="2"/>
</dbReference>
<feature type="transmembrane region" description="Helical" evidence="10">
    <location>
        <begin position="664"/>
        <end position="692"/>
    </location>
</feature>
<dbReference type="InterPro" id="IPR008250">
    <property type="entry name" value="ATPase_P-typ_transduc_dom_A_sf"/>
</dbReference>
<dbReference type="PRINTS" id="PR00119">
    <property type="entry name" value="CATATPASE"/>
</dbReference>
<dbReference type="GO" id="GO:0055070">
    <property type="term" value="P:copper ion homeostasis"/>
    <property type="evidence" value="ECO:0007669"/>
    <property type="project" value="TreeGrafter"/>
</dbReference>
<dbReference type="InterPro" id="IPR001757">
    <property type="entry name" value="P_typ_ATPase"/>
</dbReference>
<dbReference type="InterPro" id="IPR036412">
    <property type="entry name" value="HAD-like_sf"/>
</dbReference>
<keyword evidence="5 10" id="KW-0547">Nucleotide-binding</keyword>
<comment type="subcellular location">
    <subcellularLocation>
        <location evidence="1">Membrane</location>
        <topology evidence="1">Multi-pass membrane protein</topology>
    </subcellularLocation>
</comment>
<dbReference type="InterPro" id="IPR023299">
    <property type="entry name" value="ATPase_P-typ_cyto_dom_N"/>
</dbReference>
<dbReference type="InterPro" id="IPR044492">
    <property type="entry name" value="P_typ_ATPase_HD_dom"/>
</dbReference>
<dbReference type="SUPFAM" id="SSF81665">
    <property type="entry name" value="Calcium ATPase, transmembrane domain M"/>
    <property type="match status" value="1"/>
</dbReference>
<keyword evidence="13" id="KW-1185">Reference proteome</keyword>
<evidence type="ECO:0000313" key="12">
    <source>
        <dbReference type="EMBL" id="KAG7091931.1"/>
    </source>
</evidence>
<evidence type="ECO:0000256" key="6">
    <source>
        <dbReference type="ARBA" id="ARBA00022840"/>
    </source>
</evidence>
<dbReference type="PANTHER" id="PTHR43520:SF32">
    <property type="entry name" value="COPPER RESISTANCE P-TYPE ATPASE (EUROFUNG)"/>
    <property type="match status" value="1"/>
</dbReference>
<organism evidence="12 13">
    <name type="scientific">Marasmius oreades</name>
    <name type="common">fairy-ring Marasmius</name>
    <dbReference type="NCBI Taxonomy" id="181124"/>
    <lineage>
        <taxon>Eukaryota</taxon>
        <taxon>Fungi</taxon>
        <taxon>Dikarya</taxon>
        <taxon>Basidiomycota</taxon>
        <taxon>Agaricomycotina</taxon>
        <taxon>Agaricomycetes</taxon>
        <taxon>Agaricomycetidae</taxon>
        <taxon>Agaricales</taxon>
        <taxon>Marasmiineae</taxon>
        <taxon>Marasmiaceae</taxon>
        <taxon>Marasmius</taxon>
    </lineage>
</organism>
<dbReference type="GO" id="GO:0016887">
    <property type="term" value="F:ATP hydrolysis activity"/>
    <property type="evidence" value="ECO:0007669"/>
    <property type="project" value="InterPro"/>
</dbReference>
<dbReference type="PANTHER" id="PTHR43520">
    <property type="entry name" value="ATP7, ISOFORM B"/>
    <property type="match status" value="1"/>
</dbReference>
<keyword evidence="8 10" id="KW-1133">Transmembrane helix</keyword>
<feature type="transmembrane region" description="Helical" evidence="10">
    <location>
        <begin position="392"/>
        <end position="414"/>
    </location>
</feature>
<evidence type="ECO:0000256" key="5">
    <source>
        <dbReference type="ARBA" id="ARBA00022741"/>
    </source>
</evidence>
<proteinExistence type="inferred from homology"/>
<keyword evidence="3 10" id="KW-0812">Transmembrane</keyword>
<dbReference type="SUPFAM" id="SSF81653">
    <property type="entry name" value="Calcium ATPase, transduction domain A"/>
    <property type="match status" value="1"/>
</dbReference>
<feature type="transmembrane region" description="Helical" evidence="10">
    <location>
        <begin position="621"/>
        <end position="644"/>
    </location>
</feature>
<dbReference type="InterPro" id="IPR018303">
    <property type="entry name" value="ATPase_P-typ_P_site"/>
</dbReference>
<evidence type="ECO:0000313" key="13">
    <source>
        <dbReference type="Proteomes" id="UP001049176"/>
    </source>
</evidence>
<dbReference type="GeneID" id="66077399"/>
<dbReference type="AlphaFoldDB" id="A0A9P7RY74"/>
<comment type="similarity">
    <text evidence="2 10">Belongs to the cation transport ATPase (P-type) (TC 3.A.3) family. Type IB subfamily.</text>
</comment>
<dbReference type="GO" id="GO:0016020">
    <property type="term" value="C:membrane"/>
    <property type="evidence" value="ECO:0007669"/>
    <property type="project" value="UniProtKB-SubCell"/>
</dbReference>
<feature type="domain" description="HMA" evidence="11">
    <location>
        <begin position="9"/>
        <end position="75"/>
    </location>
</feature>
<dbReference type="SFLD" id="SFLDS00003">
    <property type="entry name" value="Haloacid_Dehalogenase"/>
    <property type="match status" value="1"/>
</dbReference>
<accession>A0A9P7RY74</accession>
<evidence type="ECO:0000256" key="4">
    <source>
        <dbReference type="ARBA" id="ARBA00022723"/>
    </source>
</evidence>
<gene>
    <name evidence="12" type="ORF">E1B28_008323</name>
</gene>
<dbReference type="Gene3D" id="2.70.150.10">
    <property type="entry name" value="Calcium-transporting ATPase, cytoplasmic transduction domain A"/>
    <property type="match status" value="1"/>
</dbReference>
<feature type="transmembrane region" description="Helical" evidence="10">
    <location>
        <begin position="1037"/>
        <end position="1058"/>
    </location>
</feature>
<dbReference type="SUPFAM" id="SSF55008">
    <property type="entry name" value="HMA, heavy metal-associated domain"/>
    <property type="match status" value="2"/>
</dbReference>
<keyword evidence="4 10" id="KW-0479">Metal-binding</keyword>
<protein>
    <recommendedName>
        <fullName evidence="11">HMA domain-containing protein</fullName>
    </recommendedName>
</protein>
<dbReference type="SFLD" id="SFLDG00002">
    <property type="entry name" value="C1.7:_P-type_atpase_like"/>
    <property type="match status" value="1"/>
</dbReference>
<dbReference type="GO" id="GO:0005507">
    <property type="term" value="F:copper ion binding"/>
    <property type="evidence" value="ECO:0007669"/>
    <property type="project" value="TreeGrafter"/>
</dbReference>
<keyword evidence="7" id="KW-1278">Translocase</keyword>
<dbReference type="PROSITE" id="PS00154">
    <property type="entry name" value="ATPASE_E1_E2"/>
    <property type="match status" value="1"/>
</dbReference>
<dbReference type="InterPro" id="IPR023298">
    <property type="entry name" value="ATPase_P-typ_TM_dom_sf"/>
</dbReference>
<dbReference type="GO" id="GO:0043682">
    <property type="term" value="F:P-type divalent copper transporter activity"/>
    <property type="evidence" value="ECO:0007669"/>
    <property type="project" value="TreeGrafter"/>
</dbReference>
<evidence type="ECO:0000256" key="7">
    <source>
        <dbReference type="ARBA" id="ARBA00022967"/>
    </source>
</evidence>
<feature type="transmembrane region" description="Helical" evidence="10">
    <location>
        <begin position="294"/>
        <end position="318"/>
    </location>
</feature>
<dbReference type="FunFam" id="3.30.70.100:FF:000001">
    <property type="entry name" value="ATPase copper transporting beta"/>
    <property type="match status" value="1"/>
</dbReference>
<dbReference type="Gene3D" id="3.40.1110.10">
    <property type="entry name" value="Calcium-transporting ATPase, cytoplasmic domain N"/>
    <property type="match status" value="1"/>
</dbReference>
<dbReference type="PROSITE" id="PS01047">
    <property type="entry name" value="HMA_1"/>
    <property type="match status" value="2"/>
</dbReference>
<keyword evidence="9 10" id="KW-0472">Membrane</keyword>
<dbReference type="Gene3D" id="3.30.70.100">
    <property type="match status" value="2"/>
</dbReference>
<dbReference type="Pfam" id="PF00122">
    <property type="entry name" value="E1-E2_ATPase"/>
    <property type="match status" value="1"/>
</dbReference>
<dbReference type="EMBL" id="CM032185">
    <property type="protein sequence ID" value="KAG7091931.1"/>
    <property type="molecule type" value="Genomic_DNA"/>
</dbReference>
<dbReference type="SFLD" id="SFLDF00027">
    <property type="entry name" value="p-type_atpase"/>
    <property type="match status" value="1"/>
</dbReference>